<keyword evidence="7 13" id="KW-1133">Transmembrane helix</keyword>
<dbReference type="SUPFAM" id="SSF81324">
    <property type="entry name" value="Voltage-gated potassium channels"/>
    <property type="match status" value="1"/>
</dbReference>
<protein>
    <submittedName>
        <fullName evidence="15">Inward rectifier K+ channel family</fullName>
    </submittedName>
</protein>
<evidence type="ECO:0000256" key="1">
    <source>
        <dbReference type="ARBA" id="ARBA00004141"/>
    </source>
</evidence>
<dbReference type="InterPro" id="IPR013518">
    <property type="entry name" value="K_chnl_inward-rec_Kir_cyto"/>
</dbReference>
<evidence type="ECO:0000256" key="10">
    <source>
        <dbReference type="ARBA" id="ARBA00023303"/>
    </source>
</evidence>
<keyword evidence="8 11" id="KW-0406">Ion transport</keyword>
<accession>C1MR66</accession>
<feature type="region of interest" description="Disordered" evidence="12">
    <location>
        <begin position="1"/>
        <end position="55"/>
    </location>
</feature>
<feature type="domain" description="Inward rectifier potassium channel C-terminal" evidence="14">
    <location>
        <begin position="186"/>
        <end position="350"/>
    </location>
</feature>
<dbReference type="CDD" id="cd00570">
    <property type="entry name" value="GST_N_family"/>
    <property type="match status" value="1"/>
</dbReference>
<evidence type="ECO:0000256" key="13">
    <source>
        <dbReference type="SAM" id="Phobius"/>
    </source>
</evidence>
<keyword evidence="10 11" id="KW-0407">Ion channel</keyword>
<evidence type="ECO:0000259" key="14">
    <source>
        <dbReference type="Pfam" id="PF17655"/>
    </source>
</evidence>
<dbReference type="Pfam" id="PF17655">
    <property type="entry name" value="IRK_C"/>
    <property type="match status" value="1"/>
</dbReference>
<dbReference type="Gene3D" id="2.60.40.1400">
    <property type="entry name" value="G protein-activated inward rectifier potassium channel 1"/>
    <property type="match status" value="1"/>
</dbReference>
<proteinExistence type="inferred from homology"/>
<dbReference type="GO" id="GO:0005242">
    <property type="term" value="F:inward rectifier potassium channel activity"/>
    <property type="evidence" value="ECO:0007669"/>
    <property type="project" value="InterPro"/>
</dbReference>
<gene>
    <name evidence="15" type="ORF">MICPUCDRAFT_39483</name>
</gene>
<keyword evidence="3 11" id="KW-0633">Potassium transport</keyword>
<keyword evidence="9 13" id="KW-0472">Membrane</keyword>
<dbReference type="OrthoDB" id="273257at2759"/>
<reference evidence="15 16" key="1">
    <citation type="journal article" date="2009" name="Science">
        <title>Green evolution and dynamic adaptations revealed by genomes of the marine picoeukaryotes Micromonas.</title>
        <authorList>
            <person name="Worden A.Z."/>
            <person name="Lee J.H."/>
            <person name="Mock T."/>
            <person name="Rouze P."/>
            <person name="Simmons M.P."/>
            <person name="Aerts A.L."/>
            <person name="Allen A.E."/>
            <person name="Cuvelier M.L."/>
            <person name="Derelle E."/>
            <person name="Everett M.V."/>
            <person name="Foulon E."/>
            <person name="Grimwood J."/>
            <person name="Gundlach H."/>
            <person name="Henrissat B."/>
            <person name="Napoli C."/>
            <person name="McDonald S.M."/>
            <person name="Parker M.S."/>
            <person name="Rombauts S."/>
            <person name="Salamov A."/>
            <person name="Von Dassow P."/>
            <person name="Badger J.H."/>
            <person name="Coutinho P.M."/>
            <person name="Demir E."/>
            <person name="Dubchak I."/>
            <person name="Gentemann C."/>
            <person name="Eikrem W."/>
            <person name="Gready J.E."/>
            <person name="John U."/>
            <person name="Lanier W."/>
            <person name="Lindquist E.A."/>
            <person name="Lucas S."/>
            <person name="Mayer K.F."/>
            <person name="Moreau H."/>
            <person name="Not F."/>
            <person name="Otillar R."/>
            <person name="Panaud O."/>
            <person name="Pangilinan J."/>
            <person name="Paulsen I."/>
            <person name="Piegu B."/>
            <person name="Poliakov A."/>
            <person name="Robbens S."/>
            <person name="Schmutz J."/>
            <person name="Toulza E."/>
            <person name="Wyss T."/>
            <person name="Zelensky A."/>
            <person name="Zhou K."/>
            <person name="Armbrust E.V."/>
            <person name="Bhattacharya D."/>
            <person name="Goodenough U.W."/>
            <person name="Van de Peer Y."/>
            <person name="Grigoriev I.V."/>
        </authorList>
    </citation>
    <scope>NUCLEOTIDE SEQUENCE [LARGE SCALE GENOMIC DNA]</scope>
    <source>
        <strain evidence="15 16">CCMP1545</strain>
    </source>
</reference>
<sequence length="758" mass="80129">MSSARAVERVGSSKKALLASARRASSHKHLTSGAAPASSSSSSSRGDVNSSKTKPASAAHSRASARFSATYLYFLVLEGSWYLCFALASAAYAVAILLCGVVATGLDLVNVNDDLEDSRGHDPEQFELALRFASAHVVTMSAGNVVPVSTLGHFIAVAQQMLGVGVNLVVLSAIVAKFQSPRGDIVWSSVGVVRCRDGVPSLQFRVGNLRCNKLFPNEISLALLRRHVTREGETFSKRVALNVARPSVISGVHTVVHDVDETSPLLPVLRSGALRRAFGKDGDGDGGRMLLHATLRAFDDVFKGDVCATASYGEGSVVFGGKFEDVISVDERSGAPKIAWERFNAARECDRAGRVDGTDVVDVDVDVDDVEEGEYAMEGDAAPTTTPTPGCPRLTCGCARASYGERGGLDNGAPRSPLVPYCPYSSRIGLLLAEGGVDWELVRIDYVKGAREWYKRAYAPADAPAMQGTPGGDRDDLDAWVGGSAVCKANAILADGDVARRAVVKSKTSEDAVAKMAEPLIFGGLAPRMLGTREPRGRKILAFMLKKTLGEEEVKTMALTDDDGAKPDVNADDIREACRTAVRKAISRCVTVLVACEARGDGGFLAPGSDPDPCDFILAGAVHTAKSLLESGLADVSPGGPNGFSAYSNGKVIERYLRRWCVRPSWTKTYGLNESTVCAAIVRSFAAKISGAAGDVCPPEKLRGACNRARRLDARYREFIASRDPEGGGRDPEGGGSDRREDAAGGDAGGFLSASICI</sequence>
<dbReference type="KEGG" id="mpp:MICPUCDRAFT_39483"/>
<dbReference type="GO" id="GO:1990573">
    <property type="term" value="P:potassium ion import across plasma membrane"/>
    <property type="evidence" value="ECO:0007669"/>
    <property type="project" value="TreeGrafter"/>
</dbReference>
<evidence type="ECO:0000256" key="5">
    <source>
        <dbReference type="ARBA" id="ARBA00022882"/>
    </source>
</evidence>
<keyword evidence="2 11" id="KW-0813">Transport</keyword>
<keyword evidence="6 11" id="KW-0630">Potassium</keyword>
<evidence type="ECO:0000256" key="8">
    <source>
        <dbReference type="ARBA" id="ARBA00023065"/>
    </source>
</evidence>
<evidence type="ECO:0000256" key="11">
    <source>
        <dbReference type="RuleBase" id="RU003822"/>
    </source>
</evidence>
<dbReference type="RefSeq" id="XP_003058250.1">
    <property type="nucleotide sequence ID" value="XM_003058204.1"/>
</dbReference>
<comment type="similarity">
    <text evidence="11">Belongs to the inward rectifier-type potassium channel (TC 1.A.2.1) family.</text>
</comment>
<dbReference type="Proteomes" id="UP000001876">
    <property type="component" value="Unassembled WGS sequence"/>
</dbReference>
<comment type="subcellular location">
    <subcellularLocation>
        <location evidence="1 11">Membrane</location>
        <topology evidence="1 11">Multi-pass membrane protein</topology>
    </subcellularLocation>
</comment>
<dbReference type="InterPro" id="IPR041647">
    <property type="entry name" value="IRK_C"/>
</dbReference>
<dbReference type="GO" id="GO:0005886">
    <property type="term" value="C:plasma membrane"/>
    <property type="evidence" value="ECO:0007669"/>
    <property type="project" value="TreeGrafter"/>
</dbReference>
<dbReference type="eggNOG" id="KOG3827">
    <property type="taxonomic scope" value="Eukaryota"/>
</dbReference>
<dbReference type="GO" id="GO:0034702">
    <property type="term" value="C:monoatomic ion channel complex"/>
    <property type="evidence" value="ECO:0007669"/>
    <property type="project" value="UniProtKB-KW"/>
</dbReference>
<feature type="transmembrane region" description="Helical" evidence="13">
    <location>
        <begin position="71"/>
        <end position="98"/>
    </location>
</feature>
<keyword evidence="16" id="KW-1185">Reference proteome</keyword>
<evidence type="ECO:0000256" key="12">
    <source>
        <dbReference type="SAM" id="MobiDB-lite"/>
    </source>
</evidence>
<evidence type="ECO:0000256" key="4">
    <source>
        <dbReference type="ARBA" id="ARBA00022692"/>
    </source>
</evidence>
<feature type="compositionally biased region" description="Low complexity" evidence="12">
    <location>
        <begin position="13"/>
        <end position="23"/>
    </location>
</feature>
<feature type="compositionally biased region" description="Polar residues" evidence="12">
    <location>
        <begin position="45"/>
        <end position="54"/>
    </location>
</feature>
<dbReference type="EMBL" id="GG663738">
    <property type="protein sequence ID" value="EEH58201.1"/>
    <property type="molecule type" value="Genomic_DNA"/>
</dbReference>
<dbReference type="SUPFAM" id="SSF81296">
    <property type="entry name" value="E set domains"/>
    <property type="match status" value="1"/>
</dbReference>
<dbReference type="AlphaFoldDB" id="C1MR66"/>
<dbReference type="STRING" id="564608.C1MR66"/>
<dbReference type="InterPro" id="IPR016449">
    <property type="entry name" value="K_chnl_inward-rec_Kir"/>
</dbReference>
<dbReference type="GeneID" id="9683316"/>
<evidence type="ECO:0000313" key="16">
    <source>
        <dbReference type="Proteomes" id="UP000001876"/>
    </source>
</evidence>
<evidence type="ECO:0000256" key="3">
    <source>
        <dbReference type="ARBA" id="ARBA00022538"/>
    </source>
</evidence>
<organism evidence="16">
    <name type="scientific">Micromonas pusilla (strain CCMP1545)</name>
    <name type="common">Picoplanktonic green alga</name>
    <dbReference type="NCBI Taxonomy" id="564608"/>
    <lineage>
        <taxon>Eukaryota</taxon>
        <taxon>Viridiplantae</taxon>
        <taxon>Chlorophyta</taxon>
        <taxon>Mamiellophyceae</taxon>
        <taxon>Mamiellales</taxon>
        <taxon>Mamiellaceae</taxon>
        <taxon>Micromonas</taxon>
    </lineage>
</organism>
<evidence type="ECO:0000313" key="15">
    <source>
        <dbReference type="EMBL" id="EEH58201.1"/>
    </source>
</evidence>
<dbReference type="InterPro" id="IPR014756">
    <property type="entry name" value="Ig_E-set"/>
</dbReference>
<keyword evidence="5 11" id="KW-0851">Voltage-gated channel</keyword>
<feature type="region of interest" description="Disordered" evidence="12">
    <location>
        <begin position="722"/>
        <end position="758"/>
    </location>
</feature>
<dbReference type="PANTHER" id="PTHR11767:SF102">
    <property type="entry name" value="INWARDLY RECTIFYING POTASSIUM CHANNEL 1, ISOFORM F"/>
    <property type="match status" value="1"/>
</dbReference>
<keyword evidence="4 11" id="KW-0812">Transmembrane</keyword>
<evidence type="ECO:0000256" key="7">
    <source>
        <dbReference type="ARBA" id="ARBA00022989"/>
    </source>
</evidence>
<feature type="compositionally biased region" description="Basic and acidic residues" evidence="12">
    <location>
        <begin position="722"/>
        <end position="743"/>
    </location>
</feature>
<dbReference type="GO" id="GO:0034765">
    <property type="term" value="P:regulation of monoatomic ion transmembrane transport"/>
    <property type="evidence" value="ECO:0007669"/>
    <property type="project" value="TreeGrafter"/>
</dbReference>
<evidence type="ECO:0000256" key="6">
    <source>
        <dbReference type="ARBA" id="ARBA00022958"/>
    </source>
</evidence>
<dbReference type="Gene3D" id="1.10.287.70">
    <property type="match status" value="1"/>
</dbReference>
<name>C1MR66_MICPC</name>
<evidence type="ECO:0000256" key="2">
    <source>
        <dbReference type="ARBA" id="ARBA00022448"/>
    </source>
</evidence>
<evidence type="ECO:0000256" key="9">
    <source>
        <dbReference type="ARBA" id="ARBA00023136"/>
    </source>
</evidence>
<dbReference type="PANTHER" id="PTHR11767">
    <property type="entry name" value="INWARD RECTIFIER POTASSIUM CHANNEL"/>
    <property type="match status" value="1"/>
</dbReference>